<protein>
    <submittedName>
        <fullName evidence="1">Potassium channel AKT2/3</fullName>
    </submittedName>
</protein>
<dbReference type="GO" id="GO:0034220">
    <property type="term" value="P:monoatomic ion transmembrane transport"/>
    <property type="evidence" value="ECO:0007669"/>
    <property type="project" value="UniProtKB-KW"/>
</dbReference>
<evidence type="ECO:0000313" key="2">
    <source>
        <dbReference type="Proteomes" id="UP001604277"/>
    </source>
</evidence>
<dbReference type="Proteomes" id="UP001604277">
    <property type="component" value="Unassembled WGS sequence"/>
</dbReference>
<keyword evidence="2" id="KW-1185">Reference proteome</keyword>
<sequence>MVRLLLMNGAEANDTVKNKISPVNLNEMLQKREVGHRISMPGALDEDVLRKHENEQDCTGESFRGSCVPRVSIYKGHPVARRESHCTEPGRLIRLPNSSCRAQEHCR</sequence>
<evidence type="ECO:0000313" key="1">
    <source>
        <dbReference type="EMBL" id="KAL2477547.1"/>
    </source>
</evidence>
<reference evidence="2" key="1">
    <citation type="submission" date="2024-07" db="EMBL/GenBank/DDBJ databases">
        <title>Two chromosome-level genome assemblies of Korean endemic species Abeliophyllum distichum and Forsythia ovata (Oleaceae).</title>
        <authorList>
            <person name="Jang H."/>
        </authorList>
    </citation>
    <scope>NUCLEOTIDE SEQUENCE [LARGE SCALE GENOMIC DNA]</scope>
</reference>
<dbReference type="AlphaFoldDB" id="A0ABD1QP25"/>
<keyword evidence="1" id="KW-0406">Ion transport</keyword>
<dbReference type="EMBL" id="JBFOLJ010000014">
    <property type="protein sequence ID" value="KAL2477547.1"/>
    <property type="molecule type" value="Genomic_DNA"/>
</dbReference>
<keyword evidence="1" id="KW-0813">Transport</keyword>
<gene>
    <name evidence="1" type="ORF">Fot_46561</name>
</gene>
<organism evidence="1 2">
    <name type="scientific">Forsythia ovata</name>
    <dbReference type="NCBI Taxonomy" id="205694"/>
    <lineage>
        <taxon>Eukaryota</taxon>
        <taxon>Viridiplantae</taxon>
        <taxon>Streptophyta</taxon>
        <taxon>Embryophyta</taxon>
        <taxon>Tracheophyta</taxon>
        <taxon>Spermatophyta</taxon>
        <taxon>Magnoliopsida</taxon>
        <taxon>eudicotyledons</taxon>
        <taxon>Gunneridae</taxon>
        <taxon>Pentapetalae</taxon>
        <taxon>asterids</taxon>
        <taxon>lamiids</taxon>
        <taxon>Lamiales</taxon>
        <taxon>Oleaceae</taxon>
        <taxon>Forsythieae</taxon>
        <taxon>Forsythia</taxon>
    </lineage>
</organism>
<keyword evidence="1" id="KW-0407">Ion channel</keyword>
<comment type="caution">
    <text evidence="1">The sequence shown here is derived from an EMBL/GenBank/DDBJ whole genome shotgun (WGS) entry which is preliminary data.</text>
</comment>
<accession>A0ABD1QP25</accession>
<proteinExistence type="predicted"/>
<name>A0ABD1QP25_9LAMI</name>